<dbReference type="Gene3D" id="3.10.450.50">
    <property type="match status" value="1"/>
</dbReference>
<dbReference type="Pfam" id="PF12680">
    <property type="entry name" value="SnoaL_2"/>
    <property type="match status" value="1"/>
</dbReference>
<keyword evidence="4" id="KW-1185">Reference proteome</keyword>
<accession>A0A430KP42</accession>
<dbReference type="RefSeq" id="WP_126159036.1">
    <property type="nucleotide sequence ID" value="NZ_RQXW01000011.1"/>
</dbReference>
<comment type="caution">
    <text evidence="3">The sequence shown here is derived from an EMBL/GenBank/DDBJ whole genome shotgun (WGS) entry which is preliminary data.</text>
</comment>
<feature type="domain" description="SnoaL-like" evidence="2">
    <location>
        <begin position="43"/>
        <end position="137"/>
    </location>
</feature>
<evidence type="ECO:0000313" key="3">
    <source>
        <dbReference type="EMBL" id="RTE65279.1"/>
    </source>
</evidence>
<dbReference type="Proteomes" id="UP000283087">
    <property type="component" value="Unassembled WGS sequence"/>
</dbReference>
<evidence type="ECO:0000259" key="2">
    <source>
        <dbReference type="Pfam" id="PF12680"/>
    </source>
</evidence>
<gene>
    <name evidence="3" type="ORF">EH243_12630</name>
</gene>
<evidence type="ECO:0000256" key="1">
    <source>
        <dbReference type="SAM" id="MobiDB-lite"/>
    </source>
</evidence>
<feature type="region of interest" description="Disordered" evidence="1">
    <location>
        <begin position="1"/>
        <end position="24"/>
    </location>
</feature>
<dbReference type="AlphaFoldDB" id="A0A430KP42"/>
<feature type="compositionally biased region" description="Basic and acidic residues" evidence="1">
    <location>
        <begin position="8"/>
        <end position="19"/>
    </location>
</feature>
<proteinExistence type="predicted"/>
<dbReference type="InterPro" id="IPR037401">
    <property type="entry name" value="SnoaL-like"/>
</dbReference>
<dbReference type="SUPFAM" id="SSF54427">
    <property type="entry name" value="NTF2-like"/>
    <property type="match status" value="1"/>
</dbReference>
<dbReference type="EMBL" id="RQXW01000011">
    <property type="protein sequence ID" value="RTE65279.1"/>
    <property type="molecule type" value="Genomic_DNA"/>
</dbReference>
<name>A0A430KP42_9GAMM</name>
<protein>
    <submittedName>
        <fullName evidence="3">Nuclear transport factor 2 family protein</fullName>
    </submittedName>
</protein>
<evidence type="ECO:0000313" key="4">
    <source>
        <dbReference type="Proteomes" id="UP000283087"/>
    </source>
</evidence>
<organism evidence="3 4">
    <name type="scientific">Amphritea opalescens</name>
    <dbReference type="NCBI Taxonomy" id="2490544"/>
    <lineage>
        <taxon>Bacteria</taxon>
        <taxon>Pseudomonadati</taxon>
        <taxon>Pseudomonadota</taxon>
        <taxon>Gammaproteobacteria</taxon>
        <taxon>Oceanospirillales</taxon>
        <taxon>Oceanospirillaceae</taxon>
        <taxon>Amphritea</taxon>
    </lineage>
</organism>
<dbReference type="InterPro" id="IPR032710">
    <property type="entry name" value="NTF2-like_dom_sf"/>
</dbReference>
<sequence>MTDSTTRSTHEAEGQDRPNPEGPIATVSYTERLNRYALLLSQLTAANVVELDPLVSETIYFTDPFNRLKGKANFLGLMSEMFEQLNNVSFEVFETQIQGQTGYLYWRFSASSSLTGAFSTEGTSRVCFNHQGLVVSHQDFWDASALIEQFPLLGRIIRYIRRRAAYKA</sequence>
<dbReference type="OrthoDB" id="1115105at2"/>
<reference evidence="3 4" key="1">
    <citation type="submission" date="2018-11" db="EMBL/GenBank/DDBJ databases">
        <title>The draft genome sequence of Amphritea opalescens ANRC-JH13T.</title>
        <authorList>
            <person name="Fang Z."/>
            <person name="Zhang Y."/>
            <person name="Han X."/>
        </authorList>
    </citation>
    <scope>NUCLEOTIDE SEQUENCE [LARGE SCALE GENOMIC DNA]</scope>
    <source>
        <strain evidence="3 4">ANRC-JH13</strain>
    </source>
</reference>